<dbReference type="InterPro" id="IPR003399">
    <property type="entry name" value="Mce/MlaD"/>
</dbReference>
<accession>A0AA49JJQ6</accession>
<dbReference type="InterPro" id="IPR052336">
    <property type="entry name" value="MlaD_Phospholipid_Transporter"/>
</dbReference>
<reference evidence="2" key="2">
    <citation type="journal article" date="2024" name="Antonie Van Leeuwenhoek">
        <title>Roseihalotalea indica gen. nov., sp. nov., a halophilic Bacteroidetes from mesopelagic Southwest Indian Ocean with higher carbohydrate metabolic potential.</title>
        <authorList>
            <person name="Chen B."/>
            <person name="Zhang M."/>
            <person name="Lin D."/>
            <person name="Ye J."/>
            <person name="Tang K."/>
        </authorList>
    </citation>
    <scope>NUCLEOTIDE SEQUENCE</scope>
    <source>
        <strain evidence="2">TK19036</strain>
    </source>
</reference>
<feature type="domain" description="Mce/MlaD" evidence="1">
    <location>
        <begin position="36"/>
        <end position="112"/>
    </location>
</feature>
<dbReference type="PANTHER" id="PTHR33371">
    <property type="entry name" value="INTERMEMBRANE PHOSPHOLIPID TRANSPORT SYSTEM BINDING PROTEIN MLAD-RELATED"/>
    <property type="match status" value="1"/>
</dbReference>
<evidence type="ECO:0000259" key="1">
    <source>
        <dbReference type="Pfam" id="PF02470"/>
    </source>
</evidence>
<reference evidence="2" key="1">
    <citation type="journal article" date="2023" name="Comput. Struct. Biotechnol. J.">
        <title>Discovery of a novel marine Bacteroidetes with a rich repertoire of carbohydrate-active enzymes.</title>
        <authorList>
            <person name="Chen B."/>
            <person name="Liu G."/>
            <person name="Chen Q."/>
            <person name="Wang H."/>
            <person name="Liu L."/>
            <person name="Tang K."/>
        </authorList>
    </citation>
    <scope>NUCLEOTIDE SEQUENCE</scope>
    <source>
        <strain evidence="2">TK19036</strain>
    </source>
</reference>
<evidence type="ECO:0000313" key="2">
    <source>
        <dbReference type="EMBL" id="WKN39915.1"/>
    </source>
</evidence>
<dbReference type="AlphaFoldDB" id="A0AA49JJQ6"/>
<organism evidence="2">
    <name type="scientific">Roseihalotalea indica</name>
    <dbReference type="NCBI Taxonomy" id="2867963"/>
    <lineage>
        <taxon>Bacteria</taxon>
        <taxon>Pseudomonadati</taxon>
        <taxon>Bacteroidota</taxon>
        <taxon>Cytophagia</taxon>
        <taxon>Cytophagales</taxon>
        <taxon>Catalimonadaceae</taxon>
        <taxon>Roseihalotalea</taxon>
    </lineage>
</organism>
<name>A0AA49JJQ6_9BACT</name>
<gene>
    <name evidence="2" type="ORF">K4G66_14575</name>
</gene>
<protein>
    <submittedName>
        <fullName evidence="2">MlaD family protein</fullName>
    </submittedName>
</protein>
<proteinExistence type="predicted"/>
<dbReference type="Pfam" id="PF02470">
    <property type="entry name" value="MlaD"/>
    <property type="match status" value="1"/>
</dbReference>
<dbReference type="PANTHER" id="PTHR33371:SF4">
    <property type="entry name" value="INTERMEMBRANE PHOSPHOLIPID TRANSPORT SYSTEM BINDING PROTEIN MLAD"/>
    <property type="match status" value="1"/>
</dbReference>
<sequence length="319" mass="34832">MKLSKELKVALLAIVAGVILYMGVRFLKGTEVFSQNKTYYVVYSNIEGLTESNPVFINGYKVGQVLNIELLQQRDNELLVTMNIQKDIVVGEGATTSLVSSDLLGSKALYLNVGNVSKPLDDGDTLQSNVEQGIVERVQAQALPIAEKLDSTLARFNEIIGAGDQDEMSNILGILVGDTTSVSRTVDNLETTSRSVSGMLQRNERRLDATLANLQLISEQLGDNETGLGALLTKLNQTMDSLQLQPTMEKLDVIAQNLNDITTKMNEGQGSMGKLINDDSLYTNLNNTAADLDSLLIDLKENPNRYVHFSLFGGGKNRD</sequence>
<dbReference type="EMBL" id="CP120682">
    <property type="protein sequence ID" value="WKN39915.1"/>
    <property type="molecule type" value="Genomic_DNA"/>
</dbReference>